<reference evidence="1 2" key="1">
    <citation type="submission" date="2019-06" db="EMBL/GenBank/DDBJ databases">
        <title>WGS assembly of Gossypium darwinii.</title>
        <authorList>
            <person name="Chen Z.J."/>
            <person name="Sreedasyam A."/>
            <person name="Ando A."/>
            <person name="Song Q."/>
            <person name="De L."/>
            <person name="Hulse-Kemp A."/>
            <person name="Ding M."/>
            <person name="Ye W."/>
            <person name="Kirkbride R."/>
            <person name="Jenkins J."/>
            <person name="Plott C."/>
            <person name="Lovell J."/>
            <person name="Lin Y.-M."/>
            <person name="Vaughn R."/>
            <person name="Liu B."/>
            <person name="Li W."/>
            <person name="Simpson S."/>
            <person name="Scheffler B."/>
            <person name="Saski C."/>
            <person name="Grover C."/>
            <person name="Hu G."/>
            <person name="Conover J."/>
            <person name="Carlson J."/>
            <person name="Shu S."/>
            <person name="Boston L."/>
            <person name="Williams M."/>
            <person name="Peterson D."/>
            <person name="Mcgee K."/>
            <person name="Jones D."/>
            <person name="Wendel J."/>
            <person name="Stelly D."/>
            <person name="Grimwood J."/>
            <person name="Schmutz J."/>
        </authorList>
    </citation>
    <scope>NUCLEOTIDE SEQUENCE [LARGE SCALE GENOMIC DNA]</scope>
    <source>
        <strain evidence="1">1808015.09</strain>
    </source>
</reference>
<dbReference type="EMBL" id="CM017691">
    <property type="protein sequence ID" value="TYH22775.1"/>
    <property type="molecule type" value="Genomic_DNA"/>
</dbReference>
<dbReference type="Proteomes" id="UP000323506">
    <property type="component" value="Chromosome A04"/>
</dbReference>
<evidence type="ECO:0000313" key="2">
    <source>
        <dbReference type="Proteomes" id="UP000323506"/>
    </source>
</evidence>
<evidence type="ECO:0000313" key="1">
    <source>
        <dbReference type="EMBL" id="TYH22775.1"/>
    </source>
</evidence>
<name>A0A5D2GX33_GOSDA</name>
<gene>
    <name evidence="1" type="ORF">ES288_A04G156500v1</name>
</gene>
<proteinExistence type="predicted"/>
<accession>A0A5D2GX33</accession>
<dbReference type="AlphaFoldDB" id="A0A5D2GX33"/>
<sequence length="43" mass="5158">MCTFKTHLDNSGRIKMKIPPKQTLNIRKGPYYMRFFNQVGIRK</sequence>
<protein>
    <submittedName>
        <fullName evidence="1">Uncharacterized protein</fullName>
    </submittedName>
</protein>
<keyword evidence="2" id="KW-1185">Reference proteome</keyword>
<organism evidence="1 2">
    <name type="scientific">Gossypium darwinii</name>
    <name type="common">Darwin's cotton</name>
    <name type="synonym">Gossypium barbadense var. darwinii</name>
    <dbReference type="NCBI Taxonomy" id="34276"/>
    <lineage>
        <taxon>Eukaryota</taxon>
        <taxon>Viridiplantae</taxon>
        <taxon>Streptophyta</taxon>
        <taxon>Embryophyta</taxon>
        <taxon>Tracheophyta</taxon>
        <taxon>Spermatophyta</taxon>
        <taxon>Magnoliopsida</taxon>
        <taxon>eudicotyledons</taxon>
        <taxon>Gunneridae</taxon>
        <taxon>Pentapetalae</taxon>
        <taxon>rosids</taxon>
        <taxon>malvids</taxon>
        <taxon>Malvales</taxon>
        <taxon>Malvaceae</taxon>
        <taxon>Malvoideae</taxon>
        <taxon>Gossypium</taxon>
    </lineage>
</organism>